<organism evidence="1 2">
    <name type="scientific">Nannocystis radixulma</name>
    <dbReference type="NCBI Taxonomy" id="2995305"/>
    <lineage>
        <taxon>Bacteria</taxon>
        <taxon>Pseudomonadati</taxon>
        <taxon>Myxococcota</taxon>
        <taxon>Polyangia</taxon>
        <taxon>Nannocystales</taxon>
        <taxon>Nannocystaceae</taxon>
        <taxon>Nannocystis</taxon>
    </lineage>
</organism>
<dbReference type="EMBL" id="JAQNDN010000007">
    <property type="protein sequence ID" value="MDC0669355.1"/>
    <property type="molecule type" value="Genomic_DNA"/>
</dbReference>
<proteinExistence type="predicted"/>
<comment type="caution">
    <text evidence="1">The sequence shown here is derived from an EMBL/GenBank/DDBJ whole genome shotgun (WGS) entry which is preliminary data.</text>
</comment>
<dbReference type="RefSeq" id="WP_271999167.1">
    <property type="nucleotide sequence ID" value="NZ_JAQNDN010000007.1"/>
</dbReference>
<evidence type="ECO:0008006" key="3">
    <source>
        <dbReference type="Google" id="ProtNLM"/>
    </source>
</evidence>
<evidence type="ECO:0000313" key="1">
    <source>
        <dbReference type="EMBL" id="MDC0669355.1"/>
    </source>
</evidence>
<dbReference type="Proteomes" id="UP001217838">
    <property type="component" value="Unassembled WGS sequence"/>
</dbReference>
<sequence length="357" mass="39352">MIGGGCREPERPPIVWVGDHVQVGTDLDIDDWCPGTLPLLDSHAGRLRELFDVPADHVINYYLYPTAVDQHGCLEKSVACFVPDEGVVTTDLFELHEIVHAVQLTYGGMPHFFAEGGASYWGWHPGGDIRGLDIREFLDKHWSTGLGERGYALAANFTAYLVHANGMEPYVALLKASDRNQTRASFEKAFEQAMGMTLDEAIADYDTLWAWKYCDGLATQYWSHACAQPGLSIPPGTETYFDLDISCADPEVAGPSLRVSFDGIPTIWRDITVEFSSENQFFQFEAPMDGESGTATVEIRPCTTDCTVALTSTVRWSLGPDGEASFPSVIPGRSVIRVSRAADDPGPVRFRWYQPGS</sequence>
<accession>A0ABT5B6R2</accession>
<keyword evidence="2" id="KW-1185">Reference proteome</keyword>
<evidence type="ECO:0000313" key="2">
    <source>
        <dbReference type="Proteomes" id="UP001217838"/>
    </source>
</evidence>
<protein>
    <recommendedName>
        <fullName evidence="3">Ig-like domain-containing protein</fullName>
    </recommendedName>
</protein>
<name>A0ABT5B6R2_9BACT</name>
<reference evidence="1 2" key="1">
    <citation type="submission" date="2022-11" db="EMBL/GenBank/DDBJ databases">
        <title>Minimal conservation of predation-associated metabolite biosynthetic gene clusters underscores biosynthetic potential of Myxococcota including descriptions for ten novel species: Archangium lansinium sp. nov., Myxococcus landrumus sp. nov., Nannocystis bai.</title>
        <authorList>
            <person name="Ahearne A."/>
            <person name="Stevens C."/>
            <person name="Dowd S."/>
        </authorList>
    </citation>
    <scope>NUCLEOTIDE SEQUENCE [LARGE SCALE GENOMIC DNA]</scope>
    <source>
        <strain evidence="1 2">NCELM</strain>
    </source>
</reference>
<gene>
    <name evidence="1" type="ORF">POL58_16495</name>
</gene>